<evidence type="ECO:0000256" key="1">
    <source>
        <dbReference type="ARBA" id="ARBA00022801"/>
    </source>
</evidence>
<dbReference type="Pfam" id="PF01520">
    <property type="entry name" value="Amidase_3"/>
    <property type="match status" value="1"/>
</dbReference>
<evidence type="ECO:0000313" key="3">
    <source>
        <dbReference type="EMBL" id="MBC2140756.1"/>
    </source>
</evidence>
<dbReference type="RefSeq" id="WP_185542869.1">
    <property type="nucleotide sequence ID" value="NZ_JAARXV010000001.1"/>
</dbReference>
<dbReference type="SMART" id="SM00646">
    <property type="entry name" value="Ami_3"/>
    <property type="match status" value="1"/>
</dbReference>
<name>A0AB73H566_LISIO</name>
<dbReference type="InterPro" id="IPR041341">
    <property type="entry name" value="PSA_CBD"/>
</dbReference>
<dbReference type="Gene3D" id="2.30.30.40">
    <property type="entry name" value="SH3 Domains"/>
    <property type="match status" value="2"/>
</dbReference>
<dbReference type="Pfam" id="PF18341">
    <property type="entry name" value="PSA_CBD"/>
    <property type="match status" value="2"/>
</dbReference>
<sequence length="321" mass="36638">MSKKLKLAIFAGHGGVDSGATGEGYREDDLTLDIAKRTTKVLRGAGHTVINNRTSDVNRNISADAKLANKEKVDAVVELHFDAATPTAEGTTGFYCEGSSSSKKLAQCVNDKLDDVFKDRNVKPDTSTRHGRLGILRETNAVATLQEVAFITNKNDMIKYNQRADEVATKIAEGILSYFNEKLPEQNPNRYEGHIVDNVPLLQKMDFKSNPVRMYKSGTEFLVYEHNQYWYKTYINDKLYYMYKSFCDVVGKKDAKGRIKVRIKSAKDLRIPVWNNTKLNSGKIKWYKPGIKLAWYDNKKGYLELWYPSDGWYYTANYFLK</sequence>
<dbReference type="SUPFAM" id="SSF53187">
    <property type="entry name" value="Zn-dependent exopeptidases"/>
    <property type="match status" value="1"/>
</dbReference>
<dbReference type="PANTHER" id="PTHR30404:SF0">
    <property type="entry name" value="N-ACETYLMURAMOYL-L-ALANINE AMIDASE AMIC"/>
    <property type="match status" value="1"/>
</dbReference>
<dbReference type="GO" id="GO:0008745">
    <property type="term" value="F:N-acetylmuramoyl-L-alanine amidase activity"/>
    <property type="evidence" value="ECO:0007669"/>
    <property type="project" value="InterPro"/>
</dbReference>
<reference evidence="3 4" key="1">
    <citation type="submission" date="2020-03" db="EMBL/GenBank/DDBJ databases">
        <title>Soil Listeria distribution.</title>
        <authorList>
            <person name="Liao J."/>
            <person name="Wiedmann M."/>
        </authorList>
    </citation>
    <scope>NUCLEOTIDE SEQUENCE [LARGE SCALE GENOMIC DNA]</scope>
    <source>
        <strain evidence="3 4">FSL L7-0297</strain>
    </source>
</reference>
<dbReference type="PANTHER" id="PTHR30404">
    <property type="entry name" value="N-ACETYLMURAMOYL-L-ALANINE AMIDASE"/>
    <property type="match status" value="1"/>
</dbReference>
<dbReference type="InterPro" id="IPR002508">
    <property type="entry name" value="MurNAc-LAA_cat"/>
</dbReference>
<dbReference type="CDD" id="cd02696">
    <property type="entry name" value="MurNAc-LAA"/>
    <property type="match status" value="1"/>
</dbReference>
<gene>
    <name evidence="3" type="ORF">HCA89_00420</name>
</gene>
<feature type="domain" description="MurNAc-LAA" evidence="2">
    <location>
        <begin position="65"/>
        <end position="176"/>
    </location>
</feature>
<evidence type="ECO:0000259" key="2">
    <source>
        <dbReference type="SMART" id="SM00646"/>
    </source>
</evidence>
<comment type="caution">
    <text evidence="3">The sequence shown here is derived from an EMBL/GenBank/DDBJ whole genome shotgun (WGS) entry which is preliminary data.</text>
</comment>
<dbReference type="Gene3D" id="3.40.630.40">
    <property type="entry name" value="Zn-dependent exopeptidases"/>
    <property type="match status" value="1"/>
</dbReference>
<dbReference type="Proteomes" id="UP000552309">
    <property type="component" value="Unassembled WGS sequence"/>
</dbReference>
<dbReference type="AlphaFoldDB" id="A0AB73H566"/>
<proteinExistence type="predicted"/>
<protein>
    <recommendedName>
        <fullName evidence="2">MurNAc-LAA domain-containing protein</fullName>
    </recommendedName>
</protein>
<evidence type="ECO:0000313" key="4">
    <source>
        <dbReference type="Proteomes" id="UP000552309"/>
    </source>
</evidence>
<dbReference type="GO" id="GO:0030288">
    <property type="term" value="C:outer membrane-bounded periplasmic space"/>
    <property type="evidence" value="ECO:0007669"/>
    <property type="project" value="TreeGrafter"/>
</dbReference>
<dbReference type="GO" id="GO:0009253">
    <property type="term" value="P:peptidoglycan catabolic process"/>
    <property type="evidence" value="ECO:0007669"/>
    <property type="project" value="InterPro"/>
</dbReference>
<keyword evidence="1" id="KW-0378">Hydrolase</keyword>
<dbReference type="EMBL" id="JAARXV010000001">
    <property type="protein sequence ID" value="MBC2140756.1"/>
    <property type="molecule type" value="Genomic_DNA"/>
</dbReference>
<dbReference type="SUPFAM" id="SSF82057">
    <property type="entry name" value="Prokaryotic SH3-related domain"/>
    <property type="match status" value="1"/>
</dbReference>
<accession>A0AB73H566</accession>
<dbReference type="InterPro" id="IPR050695">
    <property type="entry name" value="N-acetylmuramoyl_amidase_3"/>
</dbReference>
<organism evidence="3 4">
    <name type="scientific">Listeria innocua</name>
    <dbReference type="NCBI Taxonomy" id="1642"/>
    <lineage>
        <taxon>Bacteria</taxon>
        <taxon>Bacillati</taxon>
        <taxon>Bacillota</taxon>
        <taxon>Bacilli</taxon>
        <taxon>Bacillales</taxon>
        <taxon>Listeriaceae</taxon>
        <taxon>Listeria</taxon>
    </lineage>
</organism>